<evidence type="ECO:0000256" key="2">
    <source>
        <dbReference type="ARBA" id="ARBA00004924"/>
    </source>
</evidence>
<comment type="cofactor">
    <cofactor evidence="1">
        <name>pantetheine 4'-phosphate</name>
        <dbReference type="ChEBI" id="CHEBI:47942"/>
    </cofactor>
</comment>
<feature type="domain" description="Carrier" evidence="7">
    <location>
        <begin position="2121"/>
        <end position="2197"/>
    </location>
</feature>
<organism evidence="8 9">
    <name type="scientific">Clostridium oceanicum</name>
    <dbReference type="NCBI Taxonomy" id="1543"/>
    <lineage>
        <taxon>Bacteria</taxon>
        <taxon>Bacillati</taxon>
        <taxon>Bacillota</taxon>
        <taxon>Clostridia</taxon>
        <taxon>Eubacteriales</taxon>
        <taxon>Clostridiaceae</taxon>
        <taxon>Clostridium</taxon>
    </lineage>
</organism>
<dbReference type="PROSITE" id="PS00455">
    <property type="entry name" value="AMP_BINDING"/>
    <property type="match status" value="2"/>
</dbReference>
<proteinExistence type="predicted"/>
<dbReference type="Gene3D" id="3.30.559.10">
    <property type="entry name" value="Chloramphenicol acetyltransferase-like domain"/>
    <property type="match status" value="2"/>
</dbReference>
<keyword evidence="3" id="KW-0596">Phosphopantetheine</keyword>
<dbReference type="InterPro" id="IPR006162">
    <property type="entry name" value="Ppantetheine_attach_site"/>
</dbReference>
<name>A0ABN1JDH5_9CLOT</name>
<dbReference type="PROSITE" id="PS00012">
    <property type="entry name" value="PHOSPHOPANTETHEINE"/>
    <property type="match status" value="2"/>
</dbReference>
<keyword evidence="9" id="KW-1185">Reference proteome</keyword>
<dbReference type="Pfam" id="PF13193">
    <property type="entry name" value="AMP-binding_C"/>
    <property type="match status" value="2"/>
</dbReference>
<dbReference type="PANTHER" id="PTHR45527:SF10">
    <property type="entry name" value="PYOCHELIN SYNTHASE PCHF"/>
    <property type="match status" value="1"/>
</dbReference>
<dbReference type="NCBIfam" id="NF003417">
    <property type="entry name" value="PRK04813.1"/>
    <property type="match status" value="2"/>
</dbReference>
<dbReference type="InterPro" id="IPR036736">
    <property type="entry name" value="ACP-like_sf"/>
</dbReference>
<evidence type="ECO:0000259" key="7">
    <source>
        <dbReference type="PROSITE" id="PS50075"/>
    </source>
</evidence>
<dbReference type="InterPro" id="IPR023213">
    <property type="entry name" value="CAT-like_dom_sf"/>
</dbReference>
<gene>
    <name evidence="8" type="ORF">GCM10008906_12310</name>
</gene>
<dbReference type="SUPFAM" id="SSF52777">
    <property type="entry name" value="CoA-dependent acyltransferases"/>
    <property type="match status" value="4"/>
</dbReference>
<protein>
    <recommendedName>
        <fullName evidence="7">Carrier domain-containing protein</fullName>
    </recommendedName>
</protein>
<dbReference type="RefSeq" id="WP_343759900.1">
    <property type="nucleotide sequence ID" value="NZ_BAAACG010000006.1"/>
</dbReference>
<feature type="domain" description="Carrier" evidence="7">
    <location>
        <begin position="1061"/>
        <end position="1136"/>
    </location>
</feature>
<dbReference type="SUPFAM" id="SSF47336">
    <property type="entry name" value="ACP-like"/>
    <property type="match status" value="3"/>
</dbReference>
<dbReference type="InterPro" id="IPR010071">
    <property type="entry name" value="AA_adenyl_dom"/>
</dbReference>
<evidence type="ECO:0000256" key="1">
    <source>
        <dbReference type="ARBA" id="ARBA00001957"/>
    </source>
</evidence>
<dbReference type="Gene3D" id="3.30.300.30">
    <property type="match status" value="2"/>
</dbReference>
<dbReference type="PROSITE" id="PS50075">
    <property type="entry name" value="CARRIER"/>
    <property type="match status" value="3"/>
</dbReference>
<accession>A0ABN1JDH5</accession>
<evidence type="ECO:0000256" key="3">
    <source>
        <dbReference type="ARBA" id="ARBA00022450"/>
    </source>
</evidence>
<dbReference type="InterPro" id="IPR020845">
    <property type="entry name" value="AMP-binding_CS"/>
</dbReference>
<keyword evidence="4" id="KW-0597">Phosphoprotein</keyword>
<dbReference type="Pfam" id="PF00550">
    <property type="entry name" value="PP-binding"/>
    <property type="match status" value="3"/>
</dbReference>
<dbReference type="InterPro" id="IPR001242">
    <property type="entry name" value="Condensation_dom"/>
</dbReference>
<dbReference type="InterPro" id="IPR045851">
    <property type="entry name" value="AMP-bd_C_sf"/>
</dbReference>
<keyword evidence="6" id="KW-0045">Antibiotic biosynthesis</keyword>
<dbReference type="PANTHER" id="PTHR45527">
    <property type="entry name" value="NONRIBOSOMAL PEPTIDE SYNTHETASE"/>
    <property type="match status" value="1"/>
</dbReference>
<reference evidence="8 9" key="1">
    <citation type="journal article" date="2019" name="Int. J. Syst. Evol. Microbiol.">
        <title>The Global Catalogue of Microorganisms (GCM) 10K type strain sequencing project: providing services to taxonomists for standard genome sequencing and annotation.</title>
        <authorList>
            <consortium name="The Broad Institute Genomics Platform"/>
            <consortium name="The Broad Institute Genome Sequencing Center for Infectious Disease"/>
            <person name="Wu L."/>
            <person name="Ma J."/>
        </authorList>
    </citation>
    <scope>NUCLEOTIDE SEQUENCE [LARGE SCALE GENOMIC DNA]</scope>
    <source>
        <strain evidence="8 9">JCM 1407</strain>
    </source>
</reference>
<comment type="caution">
    <text evidence="8">The sequence shown here is derived from an EMBL/GenBank/DDBJ whole genome shotgun (WGS) entry which is preliminary data.</text>
</comment>
<dbReference type="Gene3D" id="3.30.559.30">
    <property type="entry name" value="Nonribosomal peptide synthetase, condensation domain"/>
    <property type="match status" value="2"/>
</dbReference>
<evidence type="ECO:0000256" key="5">
    <source>
        <dbReference type="ARBA" id="ARBA00022598"/>
    </source>
</evidence>
<keyword evidence="5" id="KW-0436">Ligase</keyword>
<dbReference type="EMBL" id="BAAACG010000006">
    <property type="protein sequence ID" value="GAA0736799.1"/>
    <property type="molecule type" value="Genomic_DNA"/>
</dbReference>
<evidence type="ECO:0000256" key="6">
    <source>
        <dbReference type="ARBA" id="ARBA00023194"/>
    </source>
</evidence>
<dbReference type="NCBIfam" id="TIGR01733">
    <property type="entry name" value="AA-adenyl-dom"/>
    <property type="match status" value="2"/>
</dbReference>
<evidence type="ECO:0000313" key="9">
    <source>
        <dbReference type="Proteomes" id="UP001501510"/>
    </source>
</evidence>
<dbReference type="InterPro" id="IPR057737">
    <property type="entry name" value="Condensation_MtbB-like"/>
</dbReference>
<dbReference type="Proteomes" id="UP001501510">
    <property type="component" value="Unassembled WGS sequence"/>
</dbReference>
<dbReference type="SUPFAM" id="SSF56801">
    <property type="entry name" value="Acetyl-CoA synthetase-like"/>
    <property type="match status" value="2"/>
</dbReference>
<evidence type="ECO:0000256" key="4">
    <source>
        <dbReference type="ARBA" id="ARBA00022553"/>
    </source>
</evidence>
<dbReference type="CDD" id="cd19535">
    <property type="entry name" value="Cyc_NRPS"/>
    <property type="match status" value="2"/>
</dbReference>
<dbReference type="InterPro" id="IPR042099">
    <property type="entry name" value="ANL_N_sf"/>
</dbReference>
<dbReference type="InterPro" id="IPR025110">
    <property type="entry name" value="AMP-bd_C"/>
</dbReference>
<dbReference type="Pfam" id="PF00668">
    <property type="entry name" value="Condensation"/>
    <property type="match status" value="2"/>
</dbReference>
<dbReference type="Gene3D" id="1.10.1200.10">
    <property type="entry name" value="ACP-like"/>
    <property type="match status" value="3"/>
</dbReference>
<dbReference type="InterPro" id="IPR000873">
    <property type="entry name" value="AMP-dep_synth/lig_dom"/>
</dbReference>
<feature type="domain" description="Carrier" evidence="7">
    <location>
        <begin position="5"/>
        <end position="80"/>
    </location>
</feature>
<dbReference type="InterPro" id="IPR009081">
    <property type="entry name" value="PP-bd_ACP"/>
</dbReference>
<comment type="pathway">
    <text evidence="2">Siderophore biosynthesis.</text>
</comment>
<dbReference type="Pfam" id="PF00501">
    <property type="entry name" value="AMP-binding"/>
    <property type="match status" value="2"/>
</dbReference>
<sequence length="2209" mass="255757">MIKSDIYKDIKDRLVNEVRNYIKDIETIKEDSNLIEYGLSSIQIMQLSTMLRKMGIKLSFSKMISNPSFKSWATMIKDIEPKNIKSQNKKDLSKSKDKEAFSLTDVQYAYWIGRQDDQPMGGVGCHAYLEFDGENINLHKLEKSWNKLQMIHPMLRMKFLEDGTQMQMEEPYSKKIYLNDLRGEDESLTKDKLKQIREKLSHRKLKVEEGQVAGLTLTLMAKGKTRIHLDIDLLVADVQSLSIIIRDLSRIYNGKEIHEEVFKFKNYLSKRKDQLDLEKKEASTYWQNRLSKMPGAPALPLKIKPEMIKKPFFKRRKYFIDKSSWEKIKKNSAKYRTTPAMVLLTVYALVLERWSFQNDFLINVPLFNREEDEEKIKNAVADFTNLLLLEVHSNKNMTFFEMLNQIQNQFYDSVDNSAYSGVQVQRDLAKLHLGERFLAPVVFACNLGTPLISSKDEQILGNLNYMISQTPQVWLDFQVYEKDGGVLLTWDAVDELFPENMIDDMFLSYRNSLEMLKENKQWQLVTDVLPKKQKYMRENDLKLVLNESKDNNLLYSDFLENAKRFPKKVALINSVTEEKISYKELLVKSLNIAAMLKNHGVKNGDYVGITLSRGIKQVETILGILMVGACYVPVGINQPFNRREKIHKKIGIKYVLSSYKLNEKIKWPSSCNVLLIEDSKEYKPLNKPIEVSKEESAYIIMTSGSTGEPKGVEVSHCSALNTINDINKKFNISLEDSILSVSSIDFDLSVYDIFGLLSKGGTVVFNTEESKKDATHWISIIKKYNITTWNSVPILLDMLVTMAEGEDQKLPLKVAMLSGDWIGLDLPKRLFDVCLNCKLIAMGGATEASIWSNYFDVTVPIPEDWKSIPYGRPLTNQTYKVVDSKERDCPNWVPGELWIGGLGVVKGYKGDKELTEKKFIKKDNIPWYKTGDMGRFWEDGTIEFLGRIDYQVKIKGHRIELGEIETAINKISTVDKSLVKKQVKGKHEYLLAYIISKKSRDQNDFIKEIKYELQKVLPSYMIPESFIFLKEFPLTSNGKINYKALPLDVKKDNDEDMDMNNNNTKTEEILLKLWKDTFKNSSINKYKNFFEIGGDSLSATKICANINKSLGVNINISVIFEKLTIENIAKEVDALKSKNQIEFIHRIEQDEISHYKQFPLTDVQYAYLVGRSGAYDFGKTSSHFYYEMDCKDIDIYRLEDTWNKLIKEHDALRIVILKDNLNQKILENVFHYEIETYNLTNMSSENKQRKLMKIREEMSTQVLDVYKWPIFDIRYSIINSDKKRIHISFDNMILDGFSILYLLHEWSKLYYNPKLKVEKHNISYRDYVLGLKEIKESIHYKKSKDYWINKLDQIYNAPELPIKNTVEFNEKPIFKRYGGRISKEDWEILKDKAKYYDITPSVVLLTAFSEVLYRWSKKSEFTINLTLFNKIPMNEELENVIGDFTSLMLLSIKSGKRDSFVHKCLVIQKEMTKNYENLYFDGVEVQREIAKFNKTSKSVVMPVVFTSTLGVIDNSSELLGKLNYGITQTPQVWLDHQIREEKEELIFNWDVVEGLFPKGLIDEMFGTYKRLITRLVKNDYLWSENRNTLVDIPSISLREKVNKTEKSYKETTLLNMFEKNIKNNGDKEAIVLDDKILSYKKCNKLSNIVSQRIKNSSDCVAIIMEKSIEQIISVIGVMKSGKAYLPIDIGNPVERIEKIITSSKVNRIITKEKYIKKLKNISNVDIISFDMDLENETIKENSEINDLNNKIFPKDLAYVIYTSGSTGMPKGVMIQHKAAANTILDINYKYEVSSKDKILALSNLAFDLSVYDMFGMFQAGGSIVMPSSEEIRNPYLWIKMIEKNNITIWNSVPMFMEMLLEYLKTNSKYIEKIQSLRLVLLSGDWIAKDLPKRIKMVFKNARVICLGGGTEASIWSNYYEPKEIKDDWISIPYGYPLANQQYHVLNKDMLNCPNYVPGEIYISGEGLAKGYLNEEKLTKERFPILKRLDMRLYKTGDIGKYEEDGTLLFLGREDAQVKINGYRVELGEIESALNNISYVETSVAMIDDKGKLITFVVSKDINLNHIEEKVLEEISDKLPDYCIPSRVLSVKKLPLNSNGKIDRKKLKKSMEGRENNISKERASGEIEILISKVWKEILDIEDIYRDDEFFKIGGDSLKAIKIVAYINKKLESLELEISDLFNYPTVRKLSKYIEEKNKKSENSFTEGVL</sequence>
<dbReference type="Gene3D" id="3.40.50.12780">
    <property type="entry name" value="N-terminal domain of ligase-like"/>
    <property type="match status" value="2"/>
</dbReference>
<evidence type="ECO:0000313" key="8">
    <source>
        <dbReference type="EMBL" id="GAA0736799.1"/>
    </source>
</evidence>